<evidence type="ECO:0000313" key="4">
    <source>
        <dbReference type="Proteomes" id="UP001445076"/>
    </source>
</evidence>
<dbReference type="AlphaFoldDB" id="A0AAW0YFR8"/>
<accession>A0AAW0YFR8</accession>
<dbReference type="Proteomes" id="UP001445076">
    <property type="component" value="Unassembled WGS sequence"/>
</dbReference>
<protein>
    <recommendedName>
        <fullName evidence="2">C2H2-type domain-containing protein</fullName>
    </recommendedName>
</protein>
<feature type="region of interest" description="Disordered" evidence="1">
    <location>
        <begin position="263"/>
        <end position="284"/>
    </location>
</feature>
<dbReference type="PROSITE" id="PS00028">
    <property type="entry name" value="ZINC_FINGER_C2H2_1"/>
    <property type="match status" value="1"/>
</dbReference>
<organism evidence="3 4">
    <name type="scientific">Cherax quadricarinatus</name>
    <name type="common">Australian red claw crayfish</name>
    <dbReference type="NCBI Taxonomy" id="27406"/>
    <lineage>
        <taxon>Eukaryota</taxon>
        <taxon>Metazoa</taxon>
        <taxon>Ecdysozoa</taxon>
        <taxon>Arthropoda</taxon>
        <taxon>Crustacea</taxon>
        <taxon>Multicrustacea</taxon>
        <taxon>Malacostraca</taxon>
        <taxon>Eumalacostraca</taxon>
        <taxon>Eucarida</taxon>
        <taxon>Decapoda</taxon>
        <taxon>Pleocyemata</taxon>
        <taxon>Astacidea</taxon>
        <taxon>Parastacoidea</taxon>
        <taxon>Parastacidae</taxon>
        <taxon>Cherax</taxon>
    </lineage>
</organism>
<feature type="domain" description="C2H2-type" evidence="2">
    <location>
        <begin position="74"/>
        <end position="96"/>
    </location>
</feature>
<comment type="caution">
    <text evidence="3">The sequence shown here is derived from an EMBL/GenBank/DDBJ whole genome shotgun (WGS) entry which is preliminary data.</text>
</comment>
<keyword evidence="4" id="KW-1185">Reference proteome</keyword>
<evidence type="ECO:0000256" key="1">
    <source>
        <dbReference type="SAM" id="MobiDB-lite"/>
    </source>
</evidence>
<reference evidence="3 4" key="1">
    <citation type="journal article" date="2024" name="BMC Genomics">
        <title>Genome assembly of redclaw crayfish (Cherax quadricarinatus) provides insights into its immune adaptation and hypoxia tolerance.</title>
        <authorList>
            <person name="Liu Z."/>
            <person name="Zheng J."/>
            <person name="Li H."/>
            <person name="Fang K."/>
            <person name="Wang S."/>
            <person name="He J."/>
            <person name="Zhou D."/>
            <person name="Weng S."/>
            <person name="Chi M."/>
            <person name="Gu Z."/>
            <person name="He J."/>
            <person name="Li F."/>
            <person name="Wang M."/>
        </authorList>
    </citation>
    <scope>NUCLEOTIDE SEQUENCE [LARGE SCALE GENOMIC DNA]</scope>
    <source>
        <strain evidence="3">ZL_2023a</strain>
    </source>
</reference>
<sequence>MALGKHNKGRLSVADAEDIMEEARSKDFWIVDYAFDNCRTLQAALDVLYNTIPGNKYVVNYQDNQNGTRLSIHCKVCTKDLTSYDPFNTHENGKTHKKCRQQLLTPKDPNLRRQLVRRHLNEPRGIFLEGSLENMIDSTELNVLGVQFVYKEVIHGKNLFTCQLCQRDNDSVKRIRSSEMLSHLTSKEYHGKCMPHNAKYLKVKFGYYKSSVDILEEIVEDIAKYEGKIHANIADFTKQLPPDMTESTSENFMSRSCSLASLSPSRSVHSRSKSPRKSESPELVHLPELKKPVKYDVEVEANFDTAKDILKDGLLLKETECREMLQEDADMQGMLIQTLWTLNQKLDKYYSRTGVVFTKKNEETVTLKQCTEKVRKNIEQLHVIHPTSEHQH</sequence>
<evidence type="ECO:0000259" key="2">
    <source>
        <dbReference type="PROSITE" id="PS00028"/>
    </source>
</evidence>
<dbReference type="InterPro" id="IPR036236">
    <property type="entry name" value="Znf_C2H2_sf"/>
</dbReference>
<name>A0AAW0YFR8_CHEQU</name>
<dbReference type="SUPFAM" id="SSF57667">
    <property type="entry name" value="beta-beta-alpha zinc fingers"/>
    <property type="match status" value="1"/>
</dbReference>
<proteinExistence type="predicted"/>
<gene>
    <name evidence="3" type="ORF">OTU49_014764</name>
</gene>
<dbReference type="Gene3D" id="3.30.160.60">
    <property type="entry name" value="Classic Zinc Finger"/>
    <property type="match status" value="1"/>
</dbReference>
<dbReference type="InterPro" id="IPR013087">
    <property type="entry name" value="Znf_C2H2_type"/>
</dbReference>
<dbReference type="EMBL" id="JARKIK010000007">
    <property type="protein sequence ID" value="KAK8750291.1"/>
    <property type="molecule type" value="Genomic_DNA"/>
</dbReference>
<evidence type="ECO:0000313" key="3">
    <source>
        <dbReference type="EMBL" id="KAK8750291.1"/>
    </source>
</evidence>